<dbReference type="InParanoid" id="R9T770"/>
<accession>R9T770</accession>
<reference evidence="1 2" key="1">
    <citation type="journal article" date="2013" name="Genome Announc.">
        <title>Genome sequence of 'Candidatus Methanomassiliicoccus intestinalis' Issoire-Mx1, a third thermoplasmatales-related methanogenic archaeon from human feces.</title>
        <authorList>
            <person name="Borrel G."/>
            <person name="Harris H.M."/>
            <person name="Parisot N."/>
            <person name="Gaci N."/>
            <person name="Tottey W."/>
            <person name="Mihajlovski A."/>
            <person name="Deane J."/>
            <person name="Gribaldo S."/>
            <person name="Bardot O."/>
            <person name="Peyretaillade E."/>
            <person name="Peyret P."/>
            <person name="O'Toole P.W."/>
            <person name="Brugere J.F."/>
        </authorList>
    </citation>
    <scope>NUCLEOTIDE SEQUENCE [LARGE SCALE GENOMIC DNA]</scope>
    <source>
        <strain evidence="1 2">Issoire-Mx1</strain>
    </source>
</reference>
<name>R9T770_METII</name>
<evidence type="ECO:0000313" key="1">
    <source>
        <dbReference type="EMBL" id="AGN26792.1"/>
    </source>
</evidence>
<evidence type="ECO:0000313" key="2">
    <source>
        <dbReference type="Proteomes" id="UP000014070"/>
    </source>
</evidence>
<gene>
    <name evidence="1" type="ORF">MMINT_14760</name>
</gene>
<organism evidence="1 2">
    <name type="scientific">Methanomassiliicoccus intestinalis (strain Issoire-Mx1)</name>
    <dbReference type="NCBI Taxonomy" id="1295009"/>
    <lineage>
        <taxon>Archaea</taxon>
        <taxon>Methanobacteriati</taxon>
        <taxon>Thermoplasmatota</taxon>
        <taxon>Thermoplasmata</taxon>
        <taxon>Methanomassiliicoccales</taxon>
        <taxon>Methanomassiliicoccaceae</taxon>
        <taxon>Methanomassiliicoccus</taxon>
    </lineage>
</organism>
<sequence>MQQKLYSVLNRSRFMTVNCKIELEYASDEEANVVMESISPDNFNYVNAYMEGKKVIVSSSSDTPMQMLHTMEDLLACIKIAEMTFDAASGE</sequence>
<dbReference type="Proteomes" id="UP000014070">
    <property type="component" value="Chromosome"/>
</dbReference>
<protein>
    <recommendedName>
        <fullName evidence="3">Transcription factor Pcc1</fullName>
    </recommendedName>
</protein>
<dbReference type="STRING" id="1295009.MMINT_14760"/>
<evidence type="ECO:0008006" key="3">
    <source>
        <dbReference type="Google" id="ProtNLM"/>
    </source>
</evidence>
<dbReference type="EMBL" id="CP005934">
    <property type="protein sequence ID" value="AGN26792.1"/>
    <property type="molecule type" value="Genomic_DNA"/>
</dbReference>
<dbReference type="RefSeq" id="WP_020449317.1">
    <property type="nucleotide sequence ID" value="NC_021353.1"/>
</dbReference>
<proteinExistence type="predicted"/>
<keyword evidence="2" id="KW-1185">Reference proteome</keyword>
<dbReference type="NCBIfam" id="NF011470">
    <property type="entry name" value="PRK14887.1"/>
    <property type="match status" value="1"/>
</dbReference>
<dbReference type="KEGG" id="mer:MMINT_14760"/>
<dbReference type="HOGENOM" id="CLU_2419868_0_0_2"/>
<dbReference type="AlphaFoldDB" id="R9T770"/>
<dbReference type="GeneID" id="41323852"/>
<dbReference type="OrthoDB" id="362696at2157"/>